<dbReference type="CDD" id="cd09898">
    <property type="entry name" value="H3TH_53EXO"/>
    <property type="match status" value="1"/>
</dbReference>
<keyword evidence="11" id="KW-0175">Coiled coil</keyword>
<dbReference type="SUPFAM" id="SSF56672">
    <property type="entry name" value="DNA/RNA polymerases"/>
    <property type="match status" value="1"/>
</dbReference>
<comment type="similarity">
    <text evidence="1">Belongs to the DNA polymerase type-A family.</text>
</comment>
<dbReference type="GO" id="GO:0003887">
    <property type="term" value="F:DNA-directed DNA polymerase activity"/>
    <property type="evidence" value="ECO:0007669"/>
    <property type="project" value="UniProtKB-KW"/>
</dbReference>
<keyword evidence="3" id="KW-0808">Transferase</keyword>
<dbReference type="Pfam" id="PF02739">
    <property type="entry name" value="5_3_exonuc_N"/>
    <property type="match status" value="1"/>
</dbReference>
<dbReference type="InterPro" id="IPR020045">
    <property type="entry name" value="DNA_polI_H3TH"/>
</dbReference>
<evidence type="ECO:0000256" key="6">
    <source>
        <dbReference type="ARBA" id="ARBA00022763"/>
    </source>
</evidence>
<organism evidence="14">
    <name type="scientific">freshwater metagenome</name>
    <dbReference type="NCBI Taxonomy" id="449393"/>
    <lineage>
        <taxon>unclassified sequences</taxon>
        <taxon>metagenomes</taxon>
        <taxon>ecological metagenomes</taxon>
    </lineage>
</organism>
<evidence type="ECO:0000256" key="4">
    <source>
        <dbReference type="ARBA" id="ARBA00022695"/>
    </source>
</evidence>
<keyword evidence="6" id="KW-0227">DNA damage</keyword>
<dbReference type="GO" id="GO:0003677">
    <property type="term" value="F:DNA binding"/>
    <property type="evidence" value="ECO:0007669"/>
    <property type="project" value="UniProtKB-KW"/>
</dbReference>
<dbReference type="NCBIfam" id="NF004397">
    <property type="entry name" value="PRK05755.1"/>
    <property type="match status" value="1"/>
</dbReference>
<dbReference type="PRINTS" id="PR00868">
    <property type="entry name" value="DNAPOLI"/>
</dbReference>
<comment type="catalytic activity">
    <reaction evidence="10">
        <text>DNA(n) + a 2'-deoxyribonucleoside 5'-triphosphate = DNA(n+1) + diphosphate</text>
        <dbReference type="Rhea" id="RHEA:22508"/>
        <dbReference type="Rhea" id="RHEA-COMP:17339"/>
        <dbReference type="Rhea" id="RHEA-COMP:17340"/>
        <dbReference type="ChEBI" id="CHEBI:33019"/>
        <dbReference type="ChEBI" id="CHEBI:61560"/>
        <dbReference type="ChEBI" id="CHEBI:173112"/>
        <dbReference type="EC" id="2.7.7.7"/>
    </reaction>
</comment>
<dbReference type="InterPro" id="IPR018320">
    <property type="entry name" value="DNA_polymerase_1"/>
</dbReference>
<dbReference type="InterPro" id="IPR002298">
    <property type="entry name" value="DNA_polymerase_A"/>
</dbReference>
<keyword evidence="8" id="KW-0238">DNA-binding</keyword>
<dbReference type="NCBIfam" id="TIGR00593">
    <property type="entry name" value="pola"/>
    <property type="match status" value="1"/>
</dbReference>
<dbReference type="Pfam" id="PF01367">
    <property type="entry name" value="5_3_exonuc"/>
    <property type="match status" value="1"/>
</dbReference>
<dbReference type="InterPro" id="IPR001098">
    <property type="entry name" value="DNA-dir_DNA_pol_A_palm_dom"/>
</dbReference>
<dbReference type="SMART" id="SM00482">
    <property type="entry name" value="POLAc"/>
    <property type="match status" value="1"/>
</dbReference>
<dbReference type="CDD" id="cd09859">
    <property type="entry name" value="PIN_53EXO"/>
    <property type="match status" value="1"/>
</dbReference>
<gene>
    <name evidence="14" type="ORF">UFOPK3444_00103</name>
</gene>
<dbReference type="InterPro" id="IPR020046">
    <property type="entry name" value="5-3_exonucl_a-hlix_arch_N"/>
</dbReference>
<dbReference type="Gene3D" id="3.30.70.370">
    <property type="match status" value="1"/>
</dbReference>
<dbReference type="Pfam" id="PF00476">
    <property type="entry name" value="DNA_pol_A"/>
    <property type="match status" value="1"/>
</dbReference>
<feature type="domain" description="5'-3' exonuclease" evidence="12">
    <location>
        <begin position="5"/>
        <end position="265"/>
    </location>
</feature>
<proteinExistence type="inferred from homology"/>
<dbReference type="SUPFAM" id="SSF88723">
    <property type="entry name" value="PIN domain-like"/>
    <property type="match status" value="1"/>
</dbReference>
<reference evidence="14" key="1">
    <citation type="submission" date="2020-05" db="EMBL/GenBank/DDBJ databases">
        <authorList>
            <person name="Chiriac C."/>
            <person name="Salcher M."/>
            <person name="Ghai R."/>
            <person name="Kavagutti S V."/>
        </authorList>
    </citation>
    <scope>NUCLEOTIDE SEQUENCE</scope>
</reference>
<dbReference type="CDD" id="cd08637">
    <property type="entry name" value="DNA_pol_A_pol_I_C"/>
    <property type="match status" value="1"/>
</dbReference>
<evidence type="ECO:0000256" key="2">
    <source>
        <dbReference type="ARBA" id="ARBA00012417"/>
    </source>
</evidence>
<dbReference type="SUPFAM" id="SSF53098">
    <property type="entry name" value="Ribonuclease H-like"/>
    <property type="match status" value="1"/>
</dbReference>
<name>A0A6J7CPB0_9ZZZZ</name>
<dbReference type="InterPro" id="IPR019760">
    <property type="entry name" value="DNA-dir_DNA_pol_A_CS"/>
</dbReference>
<accession>A0A6J7CPB0</accession>
<protein>
    <recommendedName>
        <fullName evidence="2">DNA-directed DNA polymerase</fullName>
        <ecNumber evidence="2">2.7.7.7</ecNumber>
    </recommendedName>
</protein>
<keyword evidence="7" id="KW-0239">DNA-directed DNA polymerase</keyword>
<evidence type="ECO:0000256" key="5">
    <source>
        <dbReference type="ARBA" id="ARBA00022705"/>
    </source>
</evidence>
<dbReference type="Gene3D" id="3.30.420.10">
    <property type="entry name" value="Ribonuclease H-like superfamily/Ribonuclease H"/>
    <property type="match status" value="1"/>
</dbReference>
<dbReference type="InterPro" id="IPR043502">
    <property type="entry name" value="DNA/RNA_pol_sf"/>
</dbReference>
<dbReference type="FunFam" id="1.10.150.20:FF:000003">
    <property type="entry name" value="DNA polymerase I"/>
    <property type="match status" value="1"/>
</dbReference>
<dbReference type="InterPro" id="IPR036279">
    <property type="entry name" value="5-3_exonuclease_C_sf"/>
</dbReference>
<dbReference type="Gene3D" id="1.20.1060.10">
    <property type="entry name" value="Taq DNA Polymerase, Chain T, domain 4"/>
    <property type="match status" value="1"/>
</dbReference>
<dbReference type="InterPro" id="IPR029060">
    <property type="entry name" value="PIN-like_dom_sf"/>
</dbReference>
<sequence>MGEEKRELVLIDGSSLAYRAFYALPETIATSKGEPTNAILGFAQMLTRLITDYGFRPTIVAWDKGHSGRREIYPEYKAGRISRPDLLKEQWPHLEGLCSAFGHLNAAVEGCEADDVIATLAERAKKEGIHVTIVTGDRDALQLVDDLVTVVTTGRGVSDVKAYDAATVLERYGVGPELVADLIGLKGDSSDNLPGVPGVGEKTASALLAQYGSLEAVIDHVDEVKGPKRQEAIREHADVARMCRDIATAQRDLPLDLAPSDAPSGPPDADLLRETFRRWELREPLKRLERYLGVESGPDEPVAVSATVAVVKPRVTEGTALEAATFGDGPLAITVSGDEPPEGALFADDTGVRFAVTADGKSVLTGPVGDVEELVVALGDRPIISHDAKSLGWVPAQVDHDTMIAAHLLDPARRGYALDELSAEAGISAASDDELVAAVTCTYALAAVQRPKLSELELTPLFRDVEIPAISVLREMERVGVLLDIEALETIAKRIRKAAADVEKQIHELAGEEFSVGSPQQVGGILFEKLGLTKGRKGKTGYSTDARVLQSIRSEHPIVPLIEEWRETTKLISTYLDALPKLVSPVDGRIHTTFNQAATATGRLSSTDPNLQNIPVRTSRGKEIRACFVAPEDSVLVSCDYSQVELRILAHLADDKALKQIFREGDDVHTATAAEVFGIDKGSVDGAMRTKAKMINYGIVYGLSAFGLADRLDIPQSEAKEFIERYFAGFPALKDYMDSAVVVAETKGYAETLLGRRRPIPELRARNPQVRQLGARLAVNTVVQGTAADIMKLGMLRCAEALDAGQLKARLLLQVHDELLLEAPKAEAEEVAQLASAAMIAAYELDPPLVVDSGFGPNWLDAK</sequence>
<dbReference type="GO" id="GO:0008409">
    <property type="term" value="F:5'-3' exonuclease activity"/>
    <property type="evidence" value="ECO:0007669"/>
    <property type="project" value="InterPro"/>
</dbReference>
<dbReference type="InterPro" id="IPR036397">
    <property type="entry name" value="RNaseH_sf"/>
</dbReference>
<feature type="coiled-coil region" evidence="11">
    <location>
        <begin position="485"/>
        <end position="512"/>
    </location>
</feature>
<dbReference type="PANTHER" id="PTHR10133:SF27">
    <property type="entry name" value="DNA POLYMERASE NU"/>
    <property type="match status" value="1"/>
</dbReference>
<evidence type="ECO:0000256" key="8">
    <source>
        <dbReference type="ARBA" id="ARBA00023125"/>
    </source>
</evidence>
<dbReference type="InterPro" id="IPR008918">
    <property type="entry name" value="HhH2"/>
</dbReference>
<dbReference type="GO" id="GO:0006261">
    <property type="term" value="P:DNA-templated DNA replication"/>
    <property type="evidence" value="ECO:0007669"/>
    <property type="project" value="InterPro"/>
</dbReference>
<dbReference type="Gene3D" id="1.10.150.20">
    <property type="entry name" value="5' to 3' exonuclease, C-terminal subdomain"/>
    <property type="match status" value="2"/>
</dbReference>
<dbReference type="PANTHER" id="PTHR10133">
    <property type="entry name" value="DNA POLYMERASE I"/>
    <property type="match status" value="1"/>
</dbReference>
<keyword evidence="4" id="KW-0548">Nucleotidyltransferase</keyword>
<evidence type="ECO:0000256" key="10">
    <source>
        <dbReference type="ARBA" id="ARBA00049244"/>
    </source>
</evidence>
<evidence type="ECO:0000256" key="7">
    <source>
        <dbReference type="ARBA" id="ARBA00022932"/>
    </source>
</evidence>
<dbReference type="FunFam" id="1.10.150.20:FF:000002">
    <property type="entry name" value="DNA polymerase I"/>
    <property type="match status" value="1"/>
</dbReference>
<dbReference type="SUPFAM" id="SSF47807">
    <property type="entry name" value="5' to 3' exonuclease, C-terminal subdomain"/>
    <property type="match status" value="1"/>
</dbReference>
<evidence type="ECO:0000256" key="9">
    <source>
        <dbReference type="ARBA" id="ARBA00023204"/>
    </source>
</evidence>
<keyword evidence="5" id="KW-0235">DNA replication</keyword>
<dbReference type="InterPro" id="IPR012337">
    <property type="entry name" value="RNaseH-like_sf"/>
</dbReference>
<dbReference type="Gene3D" id="3.40.50.1010">
    <property type="entry name" value="5'-nuclease"/>
    <property type="match status" value="1"/>
</dbReference>
<dbReference type="CDD" id="cd06140">
    <property type="entry name" value="DNA_polA_I_Bacillus_like_exo"/>
    <property type="match status" value="1"/>
</dbReference>
<evidence type="ECO:0000256" key="1">
    <source>
        <dbReference type="ARBA" id="ARBA00007705"/>
    </source>
</evidence>
<keyword evidence="9" id="KW-0234">DNA repair</keyword>
<evidence type="ECO:0000313" key="14">
    <source>
        <dbReference type="EMBL" id="CAB4859651.1"/>
    </source>
</evidence>
<evidence type="ECO:0000259" key="12">
    <source>
        <dbReference type="SMART" id="SM00475"/>
    </source>
</evidence>
<dbReference type="GO" id="GO:0006302">
    <property type="term" value="P:double-strand break repair"/>
    <property type="evidence" value="ECO:0007669"/>
    <property type="project" value="TreeGrafter"/>
</dbReference>
<dbReference type="FunFam" id="1.20.1060.10:FF:000001">
    <property type="entry name" value="DNA polymerase I"/>
    <property type="match status" value="1"/>
</dbReference>
<dbReference type="SMART" id="SM00475">
    <property type="entry name" value="53EXOc"/>
    <property type="match status" value="1"/>
</dbReference>
<dbReference type="InterPro" id="IPR002421">
    <property type="entry name" value="5-3_exonuclease"/>
</dbReference>
<dbReference type="EC" id="2.7.7.7" evidence="2"/>
<evidence type="ECO:0000256" key="11">
    <source>
        <dbReference type="SAM" id="Coils"/>
    </source>
</evidence>
<dbReference type="EMBL" id="CAFBLU010000001">
    <property type="protein sequence ID" value="CAB4859651.1"/>
    <property type="molecule type" value="Genomic_DNA"/>
</dbReference>
<dbReference type="AlphaFoldDB" id="A0A6J7CPB0"/>
<evidence type="ECO:0000256" key="3">
    <source>
        <dbReference type="ARBA" id="ARBA00022679"/>
    </source>
</evidence>
<evidence type="ECO:0000259" key="13">
    <source>
        <dbReference type="SMART" id="SM00482"/>
    </source>
</evidence>
<dbReference type="PROSITE" id="PS00447">
    <property type="entry name" value="DNA_POLYMERASE_A"/>
    <property type="match status" value="1"/>
</dbReference>
<feature type="domain" description="DNA-directed DNA polymerase family A palm" evidence="13">
    <location>
        <begin position="621"/>
        <end position="827"/>
    </location>
</feature>
<dbReference type="SMART" id="SM00279">
    <property type="entry name" value="HhH2"/>
    <property type="match status" value="1"/>
</dbReference>